<evidence type="ECO:0000313" key="1">
    <source>
        <dbReference type="EMBL" id="KAJ2803500.1"/>
    </source>
</evidence>
<gene>
    <name evidence="1" type="ORF">H4R21_002014</name>
</gene>
<dbReference type="Proteomes" id="UP001140087">
    <property type="component" value="Unassembled WGS sequence"/>
</dbReference>
<accession>A0ACC1L9D8</accession>
<keyword evidence="2" id="KW-1185">Reference proteome</keyword>
<reference evidence="1" key="1">
    <citation type="submission" date="2022-07" db="EMBL/GenBank/DDBJ databases">
        <title>Phylogenomic reconstructions and comparative analyses of Kickxellomycotina fungi.</title>
        <authorList>
            <person name="Reynolds N.K."/>
            <person name="Stajich J.E."/>
            <person name="Barry K."/>
            <person name="Grigoriev I.V."/>
            <person name="Crous P."/>
            <person name="Smith M.E."/>
        </authorList>
    </citation>
    <scope>NUCLEOTIDE SEQUENCE</scope>
    <source>
        <strain evidence="1">BCRC 34780</strain>
    </source>
</reference>
<organism evidence="1 2">
    <name type="scientific">Coemansia helicoidea</name>
    <dbReference type="NCBI Taxonomy" id="1286919"/>
    <lineage>
        <taxon>Eukaryota</taxon>
        <taxon>Fungi</taxon>
        <taxon>Fungi incertae sedis</taxon>
        <taxon>Zoopagomycota</taxon>
        <taxon>Kickxellomycotina</taxon>
        <taxon>Kickxellomycetes</taxon>
        <taxon>Kickxellales</taxon>
        <taxon>Kickxellaceae</taxon>
        <taxon>Coemansia</taxon>
    </lineage>
</organism>
<proteinExistence type="predicted"/>
<name>A0ACC1L9D8_9FUNG</name>
<evidence type="ECO:0000313" key="2">
    <source>
        <dbReference type="Proteomes" id="UP001140087"/>
    </source>
</evidence>
<comment type="caution">
    <text evidence="1">The sequence shown here is derived from an EMBL/GenBank/DDBJ whole genome shotgun (WGS) entry which is preliminary data.</text>
</comment>
<dbReference type="EMBL" id="JANBUN010000471">
    <property type="protein sequence ID" value="KAJ2803500.1"/>
    <property type="molecule type" value="Genomic_DNA"/>
</dbReference>
<protein>
    <submittedName>
        <fullName evidence="1">Uncharacterized protein</fullName>
    </submittedName>
</protein>
<sequence>MGADIRTARPCFRFKRGTLTLFVETRAPETMAAVRTRLASALQARGGEDVFAGIGPDSIQLHARQPGGGDQLQLLDSSTKVEASGLEDDAVVYFALQRDDGRVAGGIGERAHGRLGAHNSGRLGACVSLGSWEAPHAVGYDVDGSDMDVAV</sequence>